<dbReference type="Proteomes" id="UP000325440">
    <property type="component" value="Unassembled WGS sequence"/>
</dbReference>
<evidence type="ECO:0000313" key="4">
    <source>
        <dbReference type="Proteomes" id="UP000325440"/>
    </source>
</evidence>
<keyword evidence="2" id="KW-0677">Repeat</keyword>
<dbReference type="PANTHER" id="PTHR46428:SF1">
    <property type="entry name" value="KELCH DOMAIN-CONTAINING PROTEIN 10"/>
    <property type="match status" value="1"/>
</dbReference>
<dbReference type="AlphaFoldDB" id="A0A5E4NI95"/>
<dbReference type="OrthoDB" id="7676067at2759"/>
<keyword evidence="4" id="KW-1185">Reference proteome</keyword>
<sequence>EAELKKYSFDSREWKKIMCQGVPKKLQLSSIALSGNIIIICSSNGLVNGFSNHLDVVSNFNVYIANLANEFKEGGMKFERLELFSNIHPMTFFNQFVMMEDQFMFSVSCRLKNLVVQQLDLSTRKLEILNSYDILLDSVQNVLLYKNTIYIFGNNLLVSIYYCFSNFHTFNLATKNWKILTAMKAREPNYPIKRVDYSCVQCTKNLNLVYTCGGHNDINAFKDVWRIDLNILQWQKFVEFTLPSPIYWHSTTITPSGRLCCYGGLVTSKTGFTNNVTSAWTTIPTLKIICWEAMIYYFKEQMFNSTTENLKKIGVPPEFYNRIIEARETKTSLE</sequence>
<feature type="non-terminal residue" evidence="3">
    <location>
        <position position="1"/>
    </location>
</feature>
<evidence type="ECO:0000256" key="1">
    <source>
        <dbReference type="ARBA" id="ARBA00022441"/>
    </source>
</evidence>
<reference evidence="3 4" key="1">
    <citation type="submission" date="2019-08" db="EMBL/GenBank/DDBJ databases">
        <authorList>
            <person name="Alioto T."/>
            <person name="Alioto T."/>
            <person name="Gomez Garrido J."/>
        </authorList>
    </citation>
    <scope>NUCLEOTIDE SEQUENCE [LARGE SCALE GENOMIC DNA]</scope>
</reference>
<gene>
    <name evidence="3" type="ORF">CINCED_3A004910</name>
</gene>
<organism evidence="3 4">
    <name type="scientific">Cinara cedri</name>
    <dbReference type="NCBI Taxonomy" id="506608"/>
    <lineage>
        <taxon>Eukaryota</taxon>
        <taxon>Metazoa</taxon>
        <taxon>Ecdysozoa</taxon>
        <taxon>Arthropoda</taxon>
        <taxon>Hexapoda</taxon>
        <taxon>Insecta</taxon>
        <taxon>Pterygota</taxon>
        <taxon>Neoptera</taxon>
        <taxon>Paraneoptera</taxon>
        <taxon>Hemiptera</taxon>
        <taxon>Sternorrhyncha</taxon>
        <taxon>Aphidomorpha</taxon>
        <taxon>Aphidoidea</taxon>
        <taxon>Aphididae</taxon>
        <taxon>Lachninae</taxon>
        <taxon>Cinara</taxon>
    </lineage>
</organism>
<dbReference type="InterPro" id="IPR052125">
    <property type="entry name" value="KLHDC10"/>
</dbReference>
<proteinExistence type="predicted"/>
<name>A0A5E4NI95_9HEMI</name>
<dbReference type="GO" id="GO:0032874">
    <property type="term" value="P:positive regulation of stress-activated MAPK cascade"/>
    <property type="evidence" value="ECO:0007669"/>
    <property type="project" value="TreeGrafter"/>
</dbReference>
<evidence type="ECO:0000313" key="3">
    <source>
        <dbReference type="EMBL" id="VVC42875.1"/>
    </source>
</evidence>
<dbReference type="InterPro" id="IPR015915">
    <property type="entry name" value="Kelch-typ_b-propeller"/>
</dbReference>
<evidence type="ECO:0000256" key="2">
    <source>
        <dbReference type="ARBA" id="ARBA00022737"/>
    </source>
</evidence>
<protein>
    <submittedName>
        <fullName evidence="3">Kelch-type beta propeller</fullName>
    </submittedName>
</protein>
<accession>A0A5E4NI95</accession>
<keyword evidence="1" id="KW-0880">Kelch repeat</keyword>
<dbReference type="Gene3D" id="2.120.10.80">
    <property type="entry name" value="Kelch-type beta propeller"/>
    <property type="match status" value="1"/>
</dbReference>
<dbReference type="EMBL" id="CABPRJ010002031">
    <property type="protein sequence ID" value="VVC42875.1"/>
    <property type="molecule type" value="Genomic_DNA"/>
</dbReference>
<dbReference type="PANTHER" id="PTHR46428">
    <property type="entry name" value="KELCH DOMAIN-CONTAINING PROTEIN 10"/>
    <property type="match status" value="1"/>
</dbReference>
<dbReference type="SUPFAM" id="SSF117281">
    <property type="entry name" value="Kelch motif"/>
    <property type="match status" value="1"/>
</dbReference>